<evidence type="ECO:0000256" key="4">
    <source>
        <dbReference type="ARBA" id="ARBA00022692"/>
    </source>
</evidence>
<feature type="transmembrane region" description="Helical" evidence="7">
    <location>
        <begin position="270"/>
        <end position="286"/>
    </location>
</feature>
<evidence type="ECO:0000256" key="6">
    <source>
        <dbReference type="ARBA" id="ARBA00023136"/>
    </source>
</evidence>
<feature type="transmembrane region" description="Helical" evidence="7">
    <location>
        <begin position="214"/>
        <end position="235"/>
    </location>
</feature>
<feature type="transmembrane region" description="Helical" evidence="7">
    <location>
        <begin position="35"/>
        <end position="52"/>
    </location>
</feature>
<name>A0A239TJ55_9FIRM</name>
<keyword evidence="6 7" id="KW-0472">Membrane</keyword>
<comment type="similarity">
    <text evidence="2">Belongs to the EamA transporter family.</text>
</comment>
<dbReference type="eggNOG" id="COG0697">
    <property type="taxonomic scope" value="Bacteria"/>
</dbReference>
<evidence type="ECO:0000313" key="9">
    <source>
        <dbReference type="EMBL" id="SNU97891.1"/>
    </source>
</evidence>
<feature type="domain" description="EamA" evidence="8">
    <location>
        <begin position="149"/>
        <end position="285"/>
    </location>
</feature>
<feature type="transmembrane region" description="Helical" evidence="7">
    <location>
        <begin position="88"/>
        <end position="110"/>
    </location>
</feature>
<gene>
    <name evidence="9" type="primary">yijE_2</name>
    <name evidence="9" type="ORF">SAMEA4364220_00834</name>
</gene>
<feature type="transmembrane region" description="Helical" evidence="7">
    <location>
        <begin position="64"/>
        <end position="82"/>
    </location>
</feature>
<keyword evidence="3" id="KW-1003">Cell membrane</keyword>
<dbReference type="PANTHER" id="PTHR32322:SF18">
    <property type="entry name" value="S-ADENOSYLMETHIONINE_S-ADENOSYLHOMOCYSTEINE TRANSPORTER"/>
    <property type="match status" value="1"/>
</dbReference>
<evidence type="ECO:0000256" key="3">
    <source>
        <dbReference type="ARBA" id="ARBA00022475"/>
    </source>
</evidence>
<dbReference type="GO" id="GO:0005886">
    <property type="term" value="C:plasma membrane"/>
    <property type="evidence" value="ECO:0007669"/>
    <property type="project" value="UniProtKB-SubCell"/>
</dbReference>
<dbReference type="Proteomes" id="UP000215383">
    <property type="component" value="Chromosome 1"/>
</dbReference>
<dbReference type="GeneID" id="78506857"/>
<feature type="transmembrane region" description="Helical" evidence="7">
    <location>
        <begin position="152"/>
        <end position="173"/>
    </location>
</feature>
<feature type="transmembrane region" description="Helical" evidence="7">
    <location>
        <begin position="185"/>
        <end position="202"/>
    </location>
</feature>
<protein>
    <submittedName>
        <fullName evidence="9">Uncharacterized inner membrane transporter yiJE</fullName>
    </submittedName>
</protein>
<evidence type="ECO:0000256" key="1">
    <source>
        <dbReference type="ARBA" id="ARBA00004651"/>
    </source>
</evidence>
<dbReference type="Pfam" id="PF00892">
    <property type="entry name" value="EamA"/>
    <property type="match status" value="2"/>
</dbReference>
<dbReference type="InterPro" id="IPR050638">
    <property type="entry name" value="AA-Vitamin_Transporters"/>
</dbReference>
<feature type="transmembrane region" description="Helical" evidence="7">
    <location>
        <begin position="247"/>
        <end position="264"/>
    </location>
</feature>
<feature type="transmembrane region" description="Helical" evidence="7">
    <location>
        <begin position="7"/>
        <end position="29"/>
    </location>
</feature>
<feature type="transmembrane region" description="Helical" evidence="7">
    <location>
        <begin position="122"/>
        <end position="140"/>
    </location>
</feature>
<evidence type="ECO:0000256" key="2">
    <source>
        <dbReference type="ARBA" id="ARBA00007362"/>
    </source>
</evidence>
<evidence type="ECO:0000313" key="10">
    <source>
        <dbReference type="Proteomes" id="UP000215383"/>
    </source>
</evidence>
<feature type="domain" description="EamA" evidence="8">
    <location>
        <begin position="6"/>
        <end position="138"/>
    </location>
</feature>
<dbReference type="RefSeq" id="WP_036254836.1">
    <property type="nucleotide sequence ID" value="NZ_LT906446.1"/>
</dbReference>
<keyword evidence="10" id="KW-1185">Reference proteome</keyword>
<evidence type="ECO:0000256" key="5">
    <source>
        <dbReference type="ARBA" id="ARBA00022989"/>
    </source>
</evidence>
<dbReference type="InterPro" id="IPR000620">
    <property type="entry name" value="EamA_dom"/>
</dbReference>
<keyword evidence="4 7" id="KW-0812">Transmembrane</keyword>
<dbReference type="SUPFAM" id="SSF103481">
    <property type="entry name" value="Multidrug resistance efflux transporter EmrE"/>
    <property type="match status" value="2"/>
</dbReference>
<dbReference type="AlphaFoldDB" id="A0A239TJ55"/>
<dbReference type="InterPro" id="IPR037185">
    <property type="entry name" value="EmrE-like"/>
</dbReference>
<evidence type="ECO:0000256" key="7">
    <source>
        <dbReference type="SAM" id="Phobius"/>
    </source>
</evidence>
<reference evidence="9 10" key="1">
    <citation type="submission" date="2017-06" db="EMBL/GenBank/DDBJ databases">
        <authorList>
            <consortium name="Pathogen Informatics"/>
        </authorList>
    </citation>
    <scope>NUCLEOTIDE SEQUENCE [LARGE SCALE GENOMIC DNA]</scope>
    <source>
        <strain evidence="9 10">NCTC10570</strain>
    </source>
</reference>
<organism evidence="9 10">
    <name type="scientific">Megamonas hypermegale</name>
    <dbReference type="NCBI Taxonomy" id="158847"/>
    <lineage>
        <taxon>Bacteria</taxon>
        <taxon>Bacillati</taxon>
        <taxon>Bacillota</taxon>
        <taxon>Negativicutes</taxon>
        <taxon>Selenomonadales</taxon>
        <taxon>Selenomonadaceae</taxon>
        <taxon>Megamonas</taxon>
    </lineage>
</organism>
<dbReference type="EMBL" id="LT906446">
    <property type="protein sequence ID" value="SNU97891.1"/>
    <property type="molecule type" value="Genomic_DNA"/>
</dbReference>
<accession>A0A239TJ55</accession>
<dbReference type="PANTHER" id="PTHR32322">
    <property type="entry name" value="INNER MEMBRANE TRANSPORTER"/>
    <property type="match status" value="1"/>
</dbReference>
<keyword evidence="5 7" id="KW-1133">Transmembrane helix</keyword>
<evidence type="ECO:0000259" key="8">
    <source>
        <dbReference type="Pfam" id="PF00892"/>
    </source>
</evidence>
<sequence>MNTAIKGHLLAIFTVICWGTTFISTKILLTDFSPIEILVTRFVIGLTILYIIRPHVLKLRHEEHRLYLFIAALSGITLYYLMENIALTYTYASNVGIITSTAPFFAAILARFTIKNSHLSGPFFVGFILSMIGVFLISVEDGGFNFNLKGDLLALGAAVLWAVYAVVLKKICTFGYDLITVTREIFLYGIVLMIPPIIFMGFDIDLINLTKPINLINMLYLGIGASALCFLTWNFATKFLGIVKTTVYIYVIPVITVITAYFILSEPITLPKLFGIVFAIAGLVISQK</sequence>
<comment type="subcellular location">
    <subcellularLocation>
        <location evidence="1">Cell membrane</location>
        <topology evidence="1">Multi-pass membrane protein</topology>
    </subcellularLocation>
</comment>
<proteinExistence type="inferred from homology"/>